<evidence type="ECO:0000313" key="2">
    <source>
        <dbReference type="Proteomes" id="UP001056778"/>
    </source>
</evidence>
<keyword evidence="2" id="KW-1185">Reference proteome</keyword>
<sequence length="511" mass="57188">MNFILRKSIQFNRNPRWIVTSLASSLKSPYTSSIPVEKAEELRQTLWRSFPNAVNVTVTDISGGCGKLFKIFVECEDFRGLSILKQHRAVTDVLCEQIKQFHDHEYWYEQARIALRKRLQYATDRRPHAKNVILLVGDGMGVSTVTAARIFAGQRKGKKGEEHELAWDAFPAVGLAKTYNMNAQIGESSACATALMCGVKANFETVGLDTRGTLENCYSSFASRVSSLIDWAQESGKSTGIVTNTRITHATPAALYGHSPSRYWEDDSKVPPPSRKSCKDLARQLIENDPGRNINVLMGGGRRHWLPKVANDPEMTKEEGRRLDGRNLIDDWVRDKKKRGLKAEYVWNKGQLDQINPNQVDYLLGLFAYSHMDFEVDRDPGPTGDPSLADMTRSALSILQKNPKGFFLFVESGRIDHAHHYNNAYRALDETLALETALLAALALVNPTETLLVLTADHSHVFTFGGQATPRGHPILATKEQGKNEQEPTEVETDEEETCDCLELDCGNIHI</sequence>
<name>A0ACB9SUX2_HOLOL</name>
<proteinExistence type="predicted"/>
<gene>
    <name evidence="1" type="ORF">MML48_7g00017297</name>
</gene>
<dbReference type="Proteomes" id="UP001056778">
    <property type="component" value="Chromosome 7"/>
</dbReference>
<organism evidence="1 2">
    <name type="scientific">Holotrichia oblita</name>
    <name type="common">Chafer beetle</name>
    <dbReference type="NCBI Taxonomy" id="644536"/>
    <lineage>
        <taxon>Eukaryota</taxon>
        <taxon>Metazoa</taxon>
        <taxon>Ecdysozoa</taxon>
        <taxon>Arthropoda</taxon>
        <taxon>Hexapoda</taxon>
        <taxon>Insecta</taxon>
        <taxon>Pterygota</taxon>
        <taxon>Neoptera</taxon>
        <taxon>Endopterygota</taxon>
        <taxon>Coleoptera</taxon>
        <taxon>Polyphaga</taxon>
        <taxon>Scarabaeiformia</taxon>
        <taxon>Scarabaeidae</taxon>
        <taxon>Melolonthinae</taxon>
        <taxon>Holotrichia</taxon>
    </lineage>
</organism>
<evidence type="ECO:0000313" key="1">
    <source>
        <dbReference type="EMBL" id="KAI4458404.1"/>
    </source>
</evidence>
<dbReference type="EMBL" id="CM043021">
    <property type="protein sequence ID" value="KAI4458404.1"/>
    <property type="molecule type" value="Genomic_DNA"/>
</dbReference>
<accession>A0ACB9SUX2</accession>
<comment type="caution">
    <text evidence="1">The sequence shown here is derived from an EMBL/GenBank/DDBJ whole genome shotgun (WGS) entry which is preliminary data.</text>
</comment>
<protein>
    <submittedName>
        <fullName evidence="1">Alkaline phosphatase</fullName>
    </submittedName>
</protein>
<reference evidence="1" key="1">
    <citation type="submission" date="2022-04" db="EMBL/GenBank/DDBJ databases">
        <title>Chromosome-scale genome assembly of Holotrichia oblita Faldermann.</title>
        <authorList>
            <person name="Rongchong L."/>
        </authorList>
    </citation>
    <scope>NUCLEOTIDE SEQUENCE</scope>
    <source>
        <strain evidence="1">81SQS9</strain>
    </source>
</reference>